<reference evidence="6 7" key="1">
    <citation type="submission" date="2016-10" db="EMBL/GenBank/DDBJ databases">
        <authorList>
            <person name="Varghese N."/>
            <person name="Submissions S."/>
        </authorList>
    </citation>
    <scope>NUCLEOTIDE SEQUENCE [LARGE SCALE GENOMIC DNA]</scope>
    <source>
        <strain evidence="6 7">S7-754</strain>
    </source>
</reference>
<organism evidence="6 7">
    <name type="scientific">Sphingomonas carotinifaciens</name>
    <dbReference type="NCBI Taxonomy" id="1166323"/>
    <lineage>
        <taxon>Bacteria</taxon>
        <taxon>Pseudomonadati</taxon>
        <taxon>Pseudomonadota</taxon>
        <taxon>Alphaproteobacteria</taxon>
        <taxon>Sphingomonadales</taxon>
        <taxon>Sphingomonadaceae</taxon>
        <taxon>Sphingomonas</taxon>
    </lineage>
</organism>
<proteinExistence type="predicted"/>
<name>A0A1G7P1S2_9SPHN</name>
<dbReference type="Pfam" id="PF09678">
    <property type="entry name" value="Caa3_CtaG"/>
    <property type="match status" value="1"/>
</dbReference>
<keyword evidence="5" id="KW-0472">Membrane</keyword>
<keyword evidence="2" id="KW-1003">Cell membrane</keyword>
<dbReference type="GO" id="GO:0005886">
    <property type="term" value="C:plasma membrane"/>
    <property type="evidence" value="ECO:0007669"/>
    <property type="project" value="UniProtKB-SubCell"/>
</dbReference>
<evidence type="ECO:0000256" key="5">
    <source>
        <dbReference type="ARBA" id="ARBA00023136"/>
    </source>
</evidence>
<dbReference type="Proteomes" id="UP000323502">
    <property type="component" value="Unassembled WGS sequence"/>
</dbReference>
<accession>A0A1G7P1S2</accession>
<dbReference type="RefSeq" id="WP_311732275.1">
    <property type="nucleotide sequence ID" value="NZ_JACIEY010000008.1"/>
</dbReference>
<keyword evidence="4" id="KW-1133">Transmembrane helix</keyword>
<evidence type="ECO:0000256" key="2">
    <source>
        <dbReference type="ARBA" id="ARBA00022475"/>
    </source>
</evidence>
<evidence type="ECO:0000313" key="6">
    <source>
        <dbReference type="EMBL" id="SDF80272.1"/>
    </source>
</evidence>
<keyword evidence="3" id="KW-0812">Transmembrane</keyword>
<protein>
    <submittedName>
        <fullName evidence="6">Putative membrane protein</fullName>
    </submittedName>
</protein>
<evidence type="ECO:0000256" key="3">
    <source>
        <dbReference type="ARBA" id="ARBA00022692"/>
    </source>
</evidence>
<dbReference type="InterPro" id="IPR019108">
    <property type="entry name" value="Caa3_assmbl_CtaG-rel"/>
</dbReference>
<evidence type="ECO:0000313" key="7">
    <source>
        <dbReference type="Proteomes" id="UP000323502"/>
    </source>
</evidence>
<sequence length="237" mass="24552">MLNGSYCGPSPLPGTLLAHWNFDPVLIAGLIGLMLLGRSMPLMERRYLLGAVAALAVAFVSPLCALSVALFSARAVHHLLLVGVAAPLLAAAAGRRVRVGMATGLAAGTASLWLWHVPALYDAALADKALYWAMQVTLLAGAWAFWRAVFVAAPAVAAAGIAGGAAQMGMLGAILSFAPRPLYASHLATTVPYGMGPLGDQQLAGLLMWVVGLLPYAVAAGWLGRRGWHRLSPGVPT</sequence>
<evidence type="ECO:0000256" key="4">
    <source>
        <dbReference type="ARBA" id="ARBA00022989"/>
    </source>
</evidence>
<comment type="subcellular location">
    <subcellularLocation>
        <location evidence="1">Cell membrane</location>
        <topology evidence="1">Multi-pass membrane protein</topology>
    </subcellularLocation>
</comment>
<keyword evidence="7" id="KW-1185">Reference proteome</keyword>
<gene>
    <name evidence="6" type="ORF">SAMN05216557_10631</name>
</gene>
<dbReference type="EMBL" id="FNBI01000006">
    <property type="protein sequence ID" value="SDF80272.1"/>
    <property type="molecule type" value="Genomic_DNA"/>
</dbReference>
<dbReference type="AlphaFoldDB" id="A0A1G7P1S2"/>
<evidence type="ECO:0000256" key="1">
    <source>
        <dbReference type="ARBA" id="ARBA00004651"/>
    </source>
</evidence>